<evidence type="ECO:0000256" key="6">
    <source>
        <dbReference type="SAM" id="MobiDB-lite"/>
    </source>
</evidence>
<evidence type="ECO:0000259" key="7">
    <source>
        <dbReference type="PROSITE" id="PS50888"/>
    </source>
</evidence>
<comment type="similarity">
    <text evidence="2">Belongs to the bHLH protein family.</text>
</comment>
<keyword evidence="3" id="KW-0805">Transcription regulation</keyword>
<dbReference type="PANTHER" id="PTHR31945:SF17">
    <property type="entry name" value="TRANSCRIPTION FACTOR FER-LIKE IRON DEFICIENCY-INDUCED TRANSCRIPTION FACTOR"/>
    <property type="match status" value="1"/>
</dbReference>
<dbReference type="PROSITE" id="PS50888">
    <property type="entry name" value="BHLH"/>
    <property type="match status" value="1"/>
</dbReference>
<evidence type="ECO:0000256" key="2">
    <source>
        <dbReference type="ARBA" id="ARBA00005510"/>
    </source>
</evidence>
<accession>A0A0D3FV14</accession>
<sequence length="329" mass="34501">MEHHHLLLQLSPPPPPPPLPAVHLMMSPSFFDAGVFADVGGDWMEDLMHLGELFGVGVGGDDDDNGGVDGRVGGGDDRMQEWQNNCEGGGSPDHQPSCGDGDGDGDGDVSPRDGELGDGDGDNSATRKRRDRSKTIVSERKRRVRMKEKLYELRALVPNITKMDKASIIADAVVYVKDLQAHARKLKEEVAALEEARPIRPPPPAADAAAVTTAAAAPHGARVAHVGAAQVGEGRFFVTVECEPAAAAARGGGGGVAAPVCAAVESLSCFTVESSTVGCSPDRVVATLTLKVSEAEEDVSAISECTVKLWVMAALLKEGFRPQPTVQIS</sequence>
<proteinExistence type="inferred from homology"/>
<name>A0A0D3FV14_9ORYZ</name>
<dbReference type="GO" id="GO:0043565">
    <property type="term" value="F:sequence-specific DNA binding"/>
    <property type="evidence" value="ECO:0007669"/>
    <property type="project" value="TreeGrafter"/>
</dbReference>
<keyword evidence="9" id="KW-1185">Reference proteome</keyword>
<dbReference type="Proteomes" id="UP000026960">
    <property type="component" value="Chromosome 4"/>
</dbReference>
<dbReference type="InterPro" id="IPR011598">
    <property type="entry name" value="bHLH_dom"/>
</dbReference>
<dbReference type="InterPro" id="IPR051358">
    <property type="entry name" value="TF_AMS/ICE1/BHLH6-like"/>
</dbReference>
<evidence type="ECO:0000256" key="1">
    <source>
        <dbReference type="ARBA" id="ARBA00004123"/>
    </source>
</evidence>
<evidence type="ECO:0000313" key="8">
    <source>
        <dbReference type="EnsemblPlants" id="OBART04G10120.1"/>
    </source>
</evidence>
<evidence type="ECO:0000313" key="9">
    <source>
        <dbReference type="Proteomes" id="UP000026960"/>
    </source>
</evidence>
<dbReference type="SMART" id="SM00353">
    <property type="entry name" value="HLH"/>
    <property type="match status" value="1"/>
</dbReference>
<comment type="subcellular location">
    <subcellularLocation>
        <location evidence="1">Nucleus</location>
    </subcellularLocation>
</comment>
<evidence type="ECO:0000256" key="3">
    <source>
        <dbReference type="ARBA" id="ARBA00023015"/>
    </source>
</evidence>
<feature type="region of interest" description="Disordered" evidence="6">
    <location>
        <begin position="58"/>
        <end position="141"/>
    </location>
</feature>
<dbReference type="PANTHER" id="PTHR31945">
    <property type="entry name" value="TRANSCRIPTION FACTOR SCREAM2-RELATED"/>
    <property type="match status" value="1"/>
</dbReference>
<dbReference type="STRING" id="65489.A0A0D3FV14"/>
<reference evidence="8" key="2">
    <citation type="submission" date="2015-03" db="UniProtKB">
        <authorList>
            <consortium name="EnsemblPlants"/>
        </authorList>
    </citation>
    <scope>IDENTIFICATION</scope>
</reference>
<dbReference type="Gene3D" id="4.10.280.10">
    <property type="entry name" value="Helix-loop-helix DNA-binding domain"/>
    <property type="match status" value="1"/>
</dbReference>
<dbReference type="GO" id="GO:0046983">
    <property type="term" value="F:protein dimerization activity"/>
    <property type="evidence" value="ECO:0007669"/>
    <property type="project" value="InterPro"/>
</dbReference>
<dbReference type="InterPro" id="IPR036638">
    <property type="entry name" value="HLH_DNA-bd_sf"/>
</dbReference>
<feature type="domain" description="BHLH" evidence="7">
    <location>
        <begin position="130"/>
        <end position="179"/>
    </location>
</feature>
<evidence type="ECO:0000256" key="4">
    <source>
        <dbReference type="ARBA" id="ARBA00023163"/>
    </source>
</evidence>
<dbReference type="GO" id="GO:0005634">
    <property type="term" value="C:nucleus"/>
    <property type="evidence" value="ECO:0007669"/>
    <property type="project" value="UniProtKB-SubCell"/>
</dbReference>
<dbReference type="eggNOG" id="ENOG502QSJP">
    <property type="taxonomic scope" value="Eukaryota"/>
</dbReference>
<dbReference type="GO" id="GO:0003700">
    <property type="term" value="F:DNA-binding transcription factor activity"/>
    <property type="evidence" value="ECO:0007669"/>
    <property type="project" value="TreeGrafter"/>
</dbReference>
<dbReference type="AlphaFoldDB" id="A0A0D3FV14"/>
<evidence type="ECO:0000256" key="5">
    <source>
        <dbReference type="ARBA" id="ARBA00023242"/>
    </source>
</evidence>
<dbReference type="Pfam" id="PF00010">
    <property type="entry name" value="HLH"/>
    <property type="match status" value="1"/>
</dbReference>
<keyword evidence="5" id="KW-0539">Nucleus</keyword>
<protein>
    <recommendedName>
        <fullName evidence="7">BHLH domain-containing protein</fullName>
    </recommendedName>
</protein>
<dbReference type="PaxDb" id="65489-OBART04G10120.1"/>
<dbReference type="EnsemblPlants" id="OBART04G10120.1">
    <property type="protein sequence ID" value="OBART04G10120.1"/>
    <property type="gene ID" value="OBART04G10120"/>
</dbReference>
<organism evidence="8">
    <name type="scientific">Oryza barthii</name>
    <dbReference type="NCBI Taxonomy" id="65489"/>
    <lineage>
        <taxon>Eukaryota</taxon>
        <taxon>Viridiplantae</taxon>
        <taxon>Streptophyta</taxon>
        <taxon>Embryophyta</taxon>
        <taxon>Tracheophyta</taxon>
        <taxon>Spermatophyta</taxon>
        <taxon>Magnoliopsida</taxon>
        <taxon>Liliopsida</taxon>
        <taxon>Poales</taxon>
        <taxon>Poaceae</taxon>
        <taxon>BOP clade</taxon>
        <taxon>Oryzoideae</taxon>
        <taxon>Oryzeae</taxon>
        <taxon>Oryzinae</taxon>
        <taxon>Oryza</taxon>
    </lineage>
</organism>
<reference evidence="8" key="1">
    <citation type="journal article" date="2009" name="Rice">
        <title>De Novo Next Generation Sequencing of Plant Genomes.</title>
        <authorList>
            <person name="Rounsley S."/>
            <person name="Marri P.R."/>
            <person name="Yu Y."/>
            <person name="He R."/>
            <person name="Sisneros N."/>
            <person name="Goicoechea J.L."/>
            <person name="Lee S.J."/>
            <person name="Angelova A."/>
            <person name="Kudrna D."/>
            <person name="Luo M."/>
            <person name="Affourtit J."/>
            <person name="Desany B."/>
            <person name="Knight J."/>
            <person name="Niazi F."/>
            <person name="Egholm M."/>
            <person name="Wing R.A."/>
        </authorList>
    </citation>
    <scope>NUCLEOTIDE SEQUENCE [LARGE SCALE GENOMIC DNA]</scope>
    <source>
        <strain evidence="8">cv. IRGC 105608</strain>
    </source>
</reference>
<dbReference type="HOGENOM" id="CLU_047072_0_0_1"/>
<keyword evidence="4" id="KW-0804">Transcription</keyword>
<dbReference type="Gramene" id="OBART04G10120.1">
    <property type="protein sequence ID" value="OBART04G10120.1"/>
    <property type="gene ID" value="OBART04G10120"/>
</dbReference>
<dbReference type="SUPFAM" id="SSF47459">
    <property type="entry name" value="HLH, helix-loop-helix DNA-binding domain"/>
    <property type="match status" value="1"/>
</dbReference>